<dbReference type="InterPro" id="IPR017888">
    <property type="entry name" value="CYC/TB1_R_domain"/>
</dbReference>
<feature type="region of interest" description="Disordered" evidence="1">
    <location>
        <begin position="30"/>
        <end position="63"/>
    </location>
</feature>
<comment type="caution">
    <text evidence="3">The sequence shown here is derived from an EMBL/GenBank/DDBJ whole genome shotgun (WGS) entry which is preliminary data.</text>
</comment>
<proteinExistence type="predicted"/>
<evidence type="ECO:0000313" key="4">
    <source>
        <dbReference type="Proteomes" id="UP000807159"/>
    </source>
</evidence>
<feature type="domain" description="R" evidence="2">
    <location>
        <begin position="47"/>
        <end position="64"/>
    </location>
</feature>
<keyword evidence="4" id="KW-1185">Reference proteome</keyword>
<dbReference type="EMBL" id="JACEGQ020000015">
    <property type="protein sequence ID" value="KAH8487249.1"/>
    <property type="molecule type" value="Genomic_DNA"/>
</dbReference>
<organism evidence="3 4">
    <name type="scientific">Populus deltoides</name>
    <name type="common">Eastern poplar</name>
    <name type="synonym">Eastern cottonwood</name>
    <dbReference type="NCBI Taxonomy" id="3696"/>
    <lineage>
        <taxon>Eukaryota</taxon>
        <taxon>Viridiplantae</taxon>
        <taxon>Streptophyta</taxon>
        <taxon>Embryophyta</taxon>
        <taxon>Tracheophyta</taxon>
        <taxon>Spermatophyta</taxon>
        <taxon>Magnoliopsida</taxon>
        <taxon>eudicotyledons</taxon>
        <taxon>Gunneridae</taxon>
        <taxon>Pentapetalae</taxon>
        <taxon>rosids</taxon>
        <taxon>fabids</taxon>
        <taxon>Malpighiales</taxon>
        <taxon>Salicaceae</taxon>
        <taxon>Saliceae</taxon>
        <taxon>Populus</taxon>
    </lineage>
</organism>
<evidence type="ECO:0000259" key="2">
    <source>
        <dbReference type="PROSITE" id="PS51370"/>
    </source>
</evidence>
<evidence type="ECO:0000313" key="3">
    <source>
        <dbReference type="EMBL" id="KAH8487249.1"/>
    </source>
</evidence>
<dbReference type="Proteomes" id="UP000807159">
    <property type="component" value="Chromosome 15"/>
</dbReference>
<feature type="non-terminal residue" evidence="3">
    <location>
        <position position="192"/>
    </location>
</feature>
<name>A0A8T2X147_POPDE</name>
<accession>A0A8T2X147</accession>
<feature type="compositionally biased region" description="Basic and acidic residues" evidence="1">
    <location>
        <begin position="47"/>
        <end position="63"/>
    </location>
</feature>
<dbReference type="PROSITE" id="PS51370">
    <property type="entry name" value="R"/>
    <property type="match status" value="1"/>
</dbReference>
<sequence length="192" mass="22069">CEVLSEIHIDSTLKVSSVSKGKSSLCVKRRTSRASSSRKALLNPFAKESREKARERARERTKEKLRISRSRSLDESKLCELEAVNDEFNQFAGCWNPFETGDQESGTHNINPSLEVQLAEAEVPFYQEQEQEQLDTREGMIDETLVNMGKWSPSLPNHPHKNGIPQENQFTDFQYPLYKTWDHEAYNIDGMC</sequence>
<reference evidence="3" key="1">
    <citation type="journal article" date="2021" name="J. Hered.">
        <title>Genome Assembly of Salicaceae Populus deltoides (Eastern Cottonwood) I-69 Based on Nanopore Sequencing and Hi-C Technologies.</title>
        <authorList>
            <person name="Bai S."/>
            <person name="Wu H."/>
            <person name="Zhang J."/>
            <person name="Pan Z."/>
            <person name="Zhao W."/>
            <person name="Li Z."/>
            <person name="Tong C."/>
        </authorList>
    </citation>
    <scope>NUCLEOTIDE SEQUENCE</scope>
    <source>
        <tissue evidence="3">Leaf</tissue>
    </source>
</reference>
<gene>
    <name evidence="3" type="ORF">H0E87_026004</name>
</gene>
<dbReference type="InterPro" id="IPR017887">
    <property type="entry name" value="TF_TCP_subgr"/>
</dbReference>
<dbReference type="AlphaFoldDB" id="A0A8T2X147"/>
<protein>
    <recommendedName>
        <fullName evidence="2">R domain-containing protein</fullName>
    </recommendedName>
</protein>
<evidence type="ECO:0000256" key="1">
    <source>
        <dbReference type="SAM" id="MobiDB-lite"/>
    </source>
</evidence>
<dbReference type="Pfam" id="PF03634">
    <property type="entry name" value="TCP"/>
    <property type="match status" value="1"/>
</dbReference>